<dbReference type="AlphaFoldDB" id="A0A1U7PLP9"/>
<evidence type="ECO:0000256" key="2">
    <source>
        <dbReference type="ARBA" id="ARBA00023015"/>
    </source>
</evidence>
<dbReference type="EMBL" id="FTPL01000003">
    <property type="protein sequence ID" value="SIT88233.1"/>
    <property type="molecule type" value="Genomic_DNA"/>
</dbReference>
<dbReference type="InterPro" id="IPR036390">
    <property type="entry name" value="WH_DNA-bd_sf"/>
</dbReference>
<dbReference type="NCBIfam" id="TIGR02698">
    <property type="entry name" value="CopY_TcrY"/>
    <property type="match status" value="1"/>
</dbReference>
<protein>
    <submittedName>
        <fullName evidence="5">Copper transport repressor, CopY/TcrY family</fullName>
    </submittedName>
</protein>
<name>A0A1U7PLP9_9BACI</name>
<dbReference type="Pfam" id="PF03965">
    <property type="entry name" value="Penicillinase_R"/>
    <property type="match status" value="1"/>
</dbReference>
<organism evidence="5 6">
    <name type="scientific">Edaphobacillus lindanitolerans</name>
    <dbReference type="NCBI Taxonomy" id="550447"/>
    <lineage>
        <taxon>Bacteria</taxon>
        <taxon>Bacillati</taxon>
        <taxon>Bacillota</taxon>
        <taxon>Bacilli</taxon>
        <taxon>Bacillales</taxon>
        <taxon>Bacillaceae</taxon>
        <taxon>Edaphobacillus</taxon>
    </lineage>
</organism>
<keyword evidence="3" id="KW-0238">DNA-binding</keyword>
<comment type="similarity">
    <text evidence="1">Belongs to the BlaI transcriptional regulatory family.</text>
</comment>
<keyword evidence="6" id="KW-1185">Reference proteome</keyword>
<sequence length="153" mass="16893">MSAETDFNVTDSEWEVMRVVWAHGQASSKEIIDVLGQKMDWKPATTKTFLGRLVNKGMLNTQADGRRYLYSANVGESEFVRHALDEFFGHVCNREVGKTIGSVLSKATLSHKDISLLQTILDEKKETAVEEVPCNCVPGQCHCNVHSGGSCSC</sequence>
<proteinExistence type="inferred from homology"/>
<keyword evidence="4" id="KW-0804">Transcription</keyword>
<gene>
    <name evidence="5" type="ORF">SAMN05428946_2243</name>
</gene>
<dbReference type="RefSeq" id="WP_076758940.1">
    <property type="nucleotide sequence ID" value="NZ_FTPL01000003.1"/>
</dbReference>
<evidence type="ECO:0000256" key="4">
    <source>
        <dbReference type="ARBA" id="ARBA00023163"/>
    </source>
</evidence>
<accession>A0A1U7PLP9</accession>
<dbReference type="Gene3D" id="1.10.10.10">
    <property type="entry name" value="Winged helix-like DNA-binding domain superfamily/Winged helix DNA-binding domain"/>
    <property type="match status" value="1"/>
</dbReference>
<reference evidence="6" key="1">
    <citation type="submission" date="2017-01" db="EMBL/GenBank/DDBJ databases">
        <authorList>
            <person name="Varghese N."/>
            <person name="Submissions S."/>
        </authorList>
    </citation>
    <scope>NUCLEOTIDE SEQUENCE [LARGE SCALE GENOMIC DNA]</scope>
    <source>
        <strain evidence="6">MNA4</strain>
    </source>
</reference>
<dbReference type="STRING" id="550447.SAMN05428946_2243"/>
<keyword evidence="2" id="KW-0805">Transcription regulation</keyword>
<evidence type="ECO:0000313" key="6">
    <source>
        <dbReference type="Proteomes" id="UP000187550"/>
    </source>
</evidence>
<dbReference type="InterPro" id="IPR014071">
    <property type="entry name" value="Cu_transp_CopY/TcrY"/>
</dbReference>
<evidence type="ECO:0000256" key="3">
    <source>
        <dbReference type="ARBA" id="ARBA00023125"/>
    </source>
</evidence>
<dbReference type="GO" id="GO:0003677">
    <property type="term" value="F:DNA binding"/>
    <property type="evidence" value="ECO:0007669"/>
    <property type="project" value="UniProtKB-KW"/>
</dbReference>
<dbReference type="SUPFAM" id="SSF46785">
    <property type="entry name" value="Winged helix' DNA-binding domain"/>
    <property type="match status" value="1"/>
</dbReference>
<dbReference type="InterPro" id="IPR005650">
    <property type="entry name" value="BlaI_family"/>
</dbReference>
<evidence type="ECO:0000256" key="1">
    <source>
        <dbReference type="ARBA" id="ARBA00011046"/>
    </source>
</evidence>
<dbReference type="GO" id="GO:0045892">
    <property type="term" value="P:negative regulation of DNA-templated transcription"/>
    <property type="evidence" value="ECO:0007669"/>
    <property type="project" value="InterPro"/>
</dbReference>
<dbReference type="OrthoDB" id="1849040at2"/>
<dbReference type="InterPro" id="IPR036388">
    <property type="entry name" value="WH-like_DNA-bd_sf"/>
</dbReference>
<dbReference type="PIRSF" id="PIRSF019455">
    <property type="entry name" value="CopR_AtkY"/>
    <property type="match status" value="1"/>
</dbReference>
<dbReference type="Proteomes" id="UP000187550">
    <property type="component" value="Unassembled WGS sequence"/>
</dbReference>
<evidence type="ECO:0000313" key="5">
    <source>
        <dbReference type="EMBL" id="SIT88233.1"/>
    </source>
</evidence>